<organism evidence="1 2">
    <name type="scientific">Tagetes erecta</name>
    <name type="common">African marigold</name>
    <dbReference type="NCBI Taxonomy" id="13708"/>
    <lineage>
        <taxon>Eukaryota</taxon>
        <taxon>Viridiplantae</taxon>
        <taxon>Streptophyta</taxon>
        <taxon>Embryophyta</taxon>
        <taxon>Tracheophyta</taxon>
        <taxon>Spermatophyta</taxon>
        <taxon>Magnoliopsida</taxon>
        <taxon>eudicotyledons</taxon>
        <taxon>Gunneridae</taxon>
        <taxon>Pentapetalae</taxon>
        <taxon>asterids</taxon>
        <taxon>campanulids</taxon>
        <taxon>Asterales</taxon>
        <taxon>Asteraceae</taxon>
        <taxon>Asteroideae</taxon>
        <taxon>Heliantheae alliance</taxon>
        <taxon>Tageteae</taxon>
        <taxon>Tagetes</taxon>
    </lineage>
</organism>
<dbReference type="EMBL" id="JAUHHV010000005">
    <property type="protein sequence ID" value="KAK1424721.1"/>
    <property type="molecule type" value="Genomic_DNA"/>
</dbReference>
<evidence type="ECO:0000313" key="1">
    <source>
        <dbReference type="EMBL" id="KAK1424721.1"/>
    </source>
</evidence>
<protein>
    <submittedName>
        <fullName evidence="1">Uncharacterized protein</fullName>
    </submittedName>
</protein>
<accession>A0AAD8KP76</accession>
<dbReference type="AlphaFoldDB" id="A0AAD8KP76"/>
<evidence type="ECO:0000313" key="2">
    <source>
        <dbReference type="Proteomes" id="UP001229421"/>
    </source>
</evidence>
<reference evidence="1" key="1">
    <citation type="journal article" date="2023" name="bioRxiv">
        <title>Improved chromosome-level genome assembly for marigold (Tagetes erecta).</title>
        <authorList>
            <person name="Jiang F."/>
            <person name="Yuan L."/>
            <person name="Wang S."/>
            <person name="Wang H."/>
            <person name="Xu D."/>
            <person name="Wang A."/>
            <person name="Fan W."/>
        </authorList>
    </citation>
    <scope>NUCLEOTIDE SEQUENCE</scope>
    <source>
        <strain evidence="1">WSJ</strain>
        <tissue evidence="1">Leaf</tissue>
    </source>
</reference>
<dbReference type="Proteomes" id="UP001229421">
    <property type="component" value="Unassembled WGS sequence"/>
</dbReference>
<comment type="caution">
    <text evidence="1">The sequence shown here is derived from an EMBL/GenBank/DDBJ whole genome shotgun (WGS) entry which is preliminary data.</text>
</comment>
<keyword evidence="2" id="KW-1185">Reference proteome</keyword>
<gene>
    <name evidence="1" type="ORF">QVD17_20059</name>
</gene>
<sequence length="101" mass="10974">MAVFPPSPATSVLKATSSPSFGVSSSSSSLIKCSINCLINNNIFNFINHSVNGVKLNCWDLRSCSFKDTFLCLMISLIVLYTKRSTGLVQITQAYKGFNIA</sequence>
<name>A0AAD8KP76_TARER</name>
<proteinExistence type="predicted"/>